<evidence type="ECO:0000259" key="5">
    <source>
        <dbReference type="Pfam" id="PF25137"/>
    </source>
</evidence>
<dbReference type="EMBL" id="NFMF01000003">
    <property type="protein sequence ID" value="PNH22143.1"/>
    <property type="molecule type" value="Genomic_DNA"/>
</dbReference>
<evidence type="ECO:0000256" key="3">
    <source>
        <dbReference type="ARBA" id="ARBA00023027"/>
    </source>
</evidence>
<dbReference type="SUPFAM" id="SSF56796">
    <property type="entry name" value="Dehydroquinate synthase-like"/>
    <property type="match status" value="1"/>
</dbReference>
<evidence type="ECO:0000313" key="6">
    <source>
        <dbReference type="EMBL" id="PNH22143.1"/>
    </source>
</evidence>
<dbReference type="CDD" id="cd08180">
    <property type="entry name" value="PDD"/>
    <property type="match status" value="1"/>
</dbReference>
<comment type="similarity">
    <text evidence="1">Belongs to the iron-containing alcohol dehydrogenase family.</text>
</comment>
<dbReference type="Gene3D" id="3.40.50.1970">
    <property type="match status" value="1"/>
</dbReference>
<keyword evidence="2" id="KW-0560">Oxidoreductase</keyword>
<evidence type="ECO:0000259" key="4">
    <source>
        <dbReference type="Pfam" id="PF00465"/>
    </source>
</evidence>
<dbReference type="GO" id="GO:0004022">
    <property type="term" value="F:alcohol dehydrogenase (NAD+) activity"/>
    <property type="evidence" value="ECO:0007669"/>
    <property type="project" value="TreeGrafter"/>
</dbReference>
<sequence length="374" mass="40467">MVTCQILTKVISGSDSLMSLQVYRQERILIVCDDFLKKNGMVDFVTHQLEPSNKVVIFSGVQPDPSLSIVAKVLVEILRLKPTIIIGFGGGSSIDTVKGAIYFALHSKMIGQKPLFIAIPTTSGTGSEMTSFAVISDPEEQRKIAIIENSMYADIAILDPHLTLSVPPSITANTGFDVLTHALEAYVAKASTSFTEGLAYKVIDLVMKHFITSYQDGNNMLAREKMAEASNMAGIAFNMAGLGVVHSMAHQLGSVFHIPHGMACAIALPIGIQFNSKHGGTAEKYAEIVYQLGLAPRTMKTSDAVQVLCSTICQLREKTGVVPGISATSNCITLEGYLKEIPQMIEHALQDSCLLGNPIPVQATDFEDLFHWAY</sequence>
<organism evidence="6 7">
    <name type="scientific">Megasphaera hutchinsoni</name>
    <dbReference type="NCBI Taxonomy" id="1588748"/>
    <lineage>
        <taxon>Bacteria</taxon>
        <taxon>Bacillati</taxon>
        <taxon>Bacillota</taxon>
        <taxon>Negativicutes</taxon>
        <taxon>Veillonellales</taxon>
        <taxon>Veillonellaceae</taxon>
        <taxon>Megasphaera</taxon>
    </lineage>
</organism>
<feature type="domain" description="Alcohol dehydrogenase iron-type/glycerol dehydrogenase GldA" evidence="4">
    <location>
        <begin position="8"/>
        <end position="160"/>
    </location>
</feature>
<evidence type="ECO:0000256" key="1">
    <source>
        <dbReference type="ARBA" id="ARBA00007358"/>
    </source>
</evidence>
<dbReference type="AlphaFoldDB" id="A0A2J8BBJ8"/>
<gene>
    <name evidence="6" type="ORF">CAL30_02470</name>
</gene>
<feature type="domain" description="Fe-containing alcohol dehydrogenase-like C-terminal" evidence="5">
    <location>
        <begin position="171"/>
        <end position="373"/>
    </location>
</feature>
<dbReference type="PANTHER" id="PTHR11496:SF102">
    <property type="entry name" value="ALCOHOL DEHYDROGENASE 4"/>
    <property type="match status" value="1"/>
</dbReference>
<dbReference type="Pfam" id="PF25137">
    <property type="entry name" value="ADH_Fe_C"/>
    <property type="match status" value="1"/>
</dbReference>
<protein>
    <submittedName>
        <fullName evidence="6">Alcohol dehydrogenase</fullName>
    </submittedName>
</protein>
<dbReference type="InterPro" id="IPR039697">
    <property type="entry name" value="Alcohol_dehydrogenase_Fe"/>
</dbReference>
<accession>A0A2J8BBJ8</accession>
<evidence type="ECO:0000313" key="7">
    <source>
        <dbReference type="Proteomes" id="UP000242958"/>
    </source>
</evidence>
<dbReference type="FunFam" id="1.20.1090.10:FF:000001">
    <property type="entry name" value="Aldehyde-alcohol dehydrogenase"/>
    <property type="match status" value="1"/>
</dbReference>
<evidence type="ECO:0000256" key="2">
    <source>
        <dbReference type="ARBA" id="ARBA00023002"/>
    </source>
</evidence>
<dbReference type="Pfam" id="PF00465">
    <property type="entry name" value="Fe-ADH"/>
    <property type="match status" value="1"/>
</dbReference>
<dbReference type="Proteomes" id="UP000242958">
    <property type="component" value="Unassembled WGS sequence"/>
</dbReference>
<proteinExistence type="inferred from homology"/>
<dbReference type="GO" id="GO:0046872">
    <property type="term" value="F:metal ion binding"/>
    <property type="evidence" value="ECO:0007669"/>
    <property type="project" value="InterPro"/>
</dbReference>
<dbReference type="FunFam" id="3.40.50.1970:FF:000003">
    <property type="entry name" value="Alcohol dehydrogenase, iron-containing"/>
    <property type="match status" value="1"/>
</dbReference>
<dbReference type="InterPro" id="IPR056798">
    <property type="entry name" value="ADH_Fe_C"/>
</dbReference>
<dbReference type="RefSeq" id="WP_102889192.1">
    <property type="nucleotide sequence ID" value="NZ_NFMF01000003.1"/>
</dbReference>
<dbReference type="PANTHER" id="PTHR11496">
    <property type="entry name" value="ALCOHOL DEHYDROGENASE"/>
    <property type="match status" value="1"/>
</dbReference>
<reference evidence="6 7" key="1">
    <citation type="submission" date="2017-05" db="EMBL/GenBank/DDBJ databases">
        <authorList>
            <person name="Song R."/>
            <person name="Chenine A.L."/>
            <person name="Ruprecht R.M."/>
        </authorList>
    </citation>
    <scope>NUCLEOTIDE SEQUENCE [LARGE SCALE GENOMIC DNA]</scope>
    <source>
        <strain evidence="6 7">KA00229</strain>
    </source>
</reference>
<keyword evidence="3" id="KW-0520">NAD</keyword>
<comment type="caution">
    <text evidence="6">The sequence shown here is derived from an EMBL/GenBank/DDBJ whole genome shotgun (WGS) entry which is preliminary data.</text>
</comment>
<dbReference type="PROSITE" id="PS00060">
    <property type="entry name" value="ADH_IRON_2"/>
    <property type="match status" value="1"/>
</dbReference>
<dbReference type="InterPro" id="IPR018211">
    <property type="entry name" value="ADH_Fe_CS"/>
</dbReference>
<dbReference type="InterPro" id="IPR001670">
    <property type="entry name" value="ADH_Fe/GldA"/>
</dbReference>
<dbReference type="PROSITE" id="PS00913">
    <property type="entry name" value="ADH_IRON_1"/>
    <property type="match status" value="1"/>
</dbReference>
<dbReference type="Gene3D" id="1.20.1090.10">
    <property type="entry name" value="Dehydroquinate synthase-like - alpha domain"/>
    <property type="match status" value="1"/>
</dbReference>
<name>A0A2J8BBJ8_9FIRM</name>